<feature type="compositionally biased region" description="Basic and acidic residues" evidence="1">
    <location>
        <begin position="43"/>
        <end position="60"/>
    </location>
</feature>
<dbReference type="EMBL" id="JAUSUY010000014">
    <property type="protein sequence ID" value="MDT3427811.1"/>
    <property type="molecule type" value="Genomic_DNA"/>
</dbReference>
<dbReference type="Proteomes" id="UP001248709">
    <property type="component" value="Unassembled WGS sequence"/>
</dbReference>
<accession>A0ABU3HAF2</accession>
<reference evidence="2 3" key="1">
    <citation type="submission" date="2023-07" db="EMBL/GenBank/DDBJ databases">
        <title>Genomic Encyclopedia of Type Strains, Phase IV (KMG-IV): sequencing the most valuable type-strain genomes for metagenomic binning, comparative biology and taxonomic classification.</title>
        <authorList>
            <person name="Goeker M."/>
        </authorList>
    </citation>
    <scope>NUCLEOTIDE SEQUENCE [LARGE SCALE GENOMIC DNA]</scope>
    <source>
        <strain evidence="2 3">T98</strain>
    </source>
</reference>
<evidence type="ECO:0000313" key="3">
    <source>
        <dbReference type="Proteomes" id="UP001248709"/>
    </source>
</evidence>
<feature type="region of interest" description="Disordered" evidence="1">
    <location>
        <begin position="1"/>
        <end position="60"/>
    </location>
</feature>
<evidence type="ECO:0000313" key="2">
    <source>
        <dbReference type="EMBL" id="MDT3427811.1"/>
    </source>
</evidence>
<proteinExistence type="predicted"/>
<name>A0ABU3HAF2_9BACL</name>
<evidence type="ECO:0000256" key="1">
    <source>
        <dbReference type="SAM" id="MobiDB-lite"/>
    </source>
</evidence>
<gene>
    <name evidence="2" type="ORF">J2Z22_003387</name>
</gene>
<keyword evidence="3" id="KW-1185">Reference proteome</keyword>
<organism evidence="2 3">
    <name type="scientific">Paenibacillus forsythiae</name>
    <dbReference type="NCBI Taxonomy" id="365616"/>
    <lineage>
        <taxon>Bacteria</taxon>
        <taxon>Bacillati</taxon>
        <taxon>Bacillota</taxon>
        <taxon>Bacilli</taxon>
        <taxon>Bacillales</taxon>
        <taxon>Paenibacillaceae</taxon>
        <taxon>Paenibacillus</taxon>
    </lineage>
</organism>
<sequence length="60" mass="6502">MGRKKDEQDTEYSAEYGPVSGNGVCDWGGSDGFSLWNSAAGASRDRMKERPEERGTGDIS</sequence>
<dbReference type="RefSeq" id="WP_025702734.1">
    <property type="nucleotide sequence ID" value="NZ_JAUSUY010000014.1"/>
</dbReference>
<comment type="caution">
    <text evidence="2">The sequence shown here is derived from an EMBL/GenBank/DDBJ whole genome shotgun (WGS) entry which is preliminary data.</text>
</comment>
<protein>
    <submittedName>
        <fullName evidence="2">Uncharacterized protein</fullName>
    </submittedName>
</protein>